<feature type="region of interest" description="Disordered" evidence="1">
    <location>
        <begin position="236"/>
        <end position="291"/>
    </location>
</feature>
<dbReference type="PROSITE" id="PS01009">
    <property type="entry name" value="CRISP_1"/>
    <property type="match status" value="1"/>
</dbReference>
<accession>A0A0F4YMR4</accession>
<evidence type="ECO:0000259" key="2">
    <source>
        <dbReference type="SMART" id="SM00198"/>
    </source>
</evidence>
<name>A0A0F4YMR4_RASE3</name>
<dbReference type="InterPro" id="IPR014044">
    <property type="entry name" value="CAP_dom"/>
</dbReference>
<dbReference type="SUPFAM" id="SSF55797">
    <property type="entry name" value="PR-1-like"/>
    <property type="match status" value="1"/>
</dbReference>
<proteinExistence type="predicted"/>
<dbReference type="PANTHER" id="PTHR10334">
    <property type="entry name" value="CYSTEINE-RICH SECRETORY PROTEIN-RELATED"/>
    <property type="match status" value="1"/>
</dbReference>
<evidence type="ECO:0000313" key="3">
    <source>
        <dbReference type="EMBL" id="KKA18923.1"/>
    </source>
</evidence>
<dbReference type="AlphaFoldDB" id="A0A0F4YMR4"/>
<dbReference type="CDD" id="cd05380">
    <property type="entry name" value="CAP_euk"/>
    <property type="match status" value="1"/>
</dbReference>
<evidence type="ECO:0000256" key="1">
    <source>
        <dbReference type="SAM" id="MobiDB-lite"/>
    </source>
</evidence>
<dbReference type="GeneID" id="25319394"/>
<dbReference type="FunFam" id="3.40.33.10:FF:000018">
    <property type="entry name" value="SCP-like extracellular protein, putative"/>
    <property type="match status" value="1"/>
</dbReference>
<dbReference type="InterPro" id="IPR001283">
    <property type="entry name" value="CRISP-related"/>
</dbReference>
<feature type="region of interest" description="Disordered" evidence="1">
    <location>
        <begin position="104"/>
        <end position="167"/>
    </location>
</feature>
<dbReference type="EMBL" id="LASV01000401">
    <property type="protein sequence ID" value="KKA18923.1"/>
    <property type="molecule type" value="Genomic_DNA"/>
</dbReference>
<feature type="compositionally biased region" description="Low complexity" evidence="1">
    <location>
        <begin position="243"/>
        <end position="288"/>
    </location>
</feature>
<feature type="domain" description="SCP" evidence="2">
    <location>
        <begin position="291"/>
        <end position="436"/>
    </location>
</feature>
<organism evidence="3 4">
    <name type="scientific">Rasamsonia emersonii (strain ATCC 16479 / CBS 393.64 / IMI 116815)</name>
    <dbReference type="NCBI Taxonomy" id="1408163"/>
    <lineage>
        <taxon>Eukaryota</taxon>
        <taxon>Fungi</taxon>
        <taxon>Dikarya</taxon>
        <taxon>Ascomycota</taxon>
        <taxon>Pezizomycotina</taxon>
        <taxon>Eurotiomycetes</taxon>
        <taxon>Eurotiomycetidae</taxon>
        <taxon>Eurotiales</taxon>
        <taxon>Trichocomaceae</taxon>
        <taxon>Rasamsonia</taxon>
    </lineage>
</organism>
<gene>
    <name evidence="3" type="ORF">T310_7118</name>
</gene>
<dbReference type="OrthoDB" id="337038at2759"/>
<dbReference type="RefSeq" id="XP_013325535.1">
    <property type="nucleotide sequence ID" value="XM_013470081.1"/>
</dbReference>
<evidence type="ECO:0000313" key="4">
    <source>
        <dbReference type="Proteomes" id="UP000053958"/>
    </source>
</evidence>
<feature type="compositionally biased region" description="Polar residues" evidence="1">
    <location>
        <begin position="117"/>
        <end position="138"/>
    </location>
</feature>
<comment type="caution">
    <text evidence="3">The sequence shown here is derived from an EMBL/GenBank/DDBJ whole genome shotgun (WGS) entry which is preliminary data.</text>
</comment>
<keyword evidence="4" id="KW-1185">Reference proteome</keyword>
<sequence length="455" mass="48922">MDMNEASHRMAARAGQPLGDANPPLRQGRASQIRPWEMSSTMQRNPTACYSVLHITTDRSWQEDALSETIGDIPLSSPQHGGRRGGAPDVGLPRTSMVAMCIQQHQDSRNARRPQGTEDNSMGSTMRSNCRSAEISSNRTERRLSMLRSRPNELNFPGDKRNKKNSATKMRSSILLGALCAMGAIASPIEKRVYTTEVIVITVTETITPWLTQSTPSATAATTAAVTPSPEIDVAEKYRHSSESSSTTVVTPSSPSPVVTTSAPATTSSTSSSVQVSTASSAAPSPSAANSYQETILQNHNIHRANHSAPALVWDSGLEASAQQLANGCVYEHNTEINGGGYGQNIGYGIPADNIGAMITNLMYNDEFGYFENLYGQANPDMSEFDHWGHFSQIVWKGTTHVGCATVVCSNLGNVDSSEPLPFTVCNYSPPGNYAGEYADNVLPPLGQPYYSVPE</sequence>
<dbReference type="InterPro" id="IPR035940">
    <property type="entry name" value="CAP_sf"/>
</dbReference>
<reference evidence="3 4" key="1">
    <citation type="submission" date="2015-04" db="EMBL/GenBank/DDBJ databases">
        <authorList>
            <person name="Heijne W.H."/>
            <person name="Fedorova N.D."/>
            <person name="Nierman W.C."/>
            <person name="Vollebregt A.W."/>
            <person name="Zhao Z."/>
            <person name="Wu L."/>
            <person name="Kumar M."/>
            <person name="Stam H."/>
            <person name="van den Berg M.A."/>
            <person name="Pel H.J."/>
        </authorList>
    </citation>
    <scope>NUCLEOTIDE SEQUENCE [LARGE SCALE GENOMIC DNA]</scope>
    <source>
        <strain evidence="3 4">CBS 393.64</strain>
    </source>
</reference>
<dbReference type="Pfam" id="PF00188">
    <property type="entry name" value="CAP"/>
    <property type="match status" value="1"/>
</dbReference>
<feature type="region of interest" description="Disordered" evidence="1">
    <location>
        <begin position="1"/>
        <end position="29"/>
    </location>
</feature>
<dbReference type="STRING" id="1408163.A0A0F4YMR4"/>
<dbReference type="Gene3D" id="3.40.33.10">
    <property type="entry name" value="CAP"/>
    <property type="match status" value="1"/>
</dbReference>
<protein>
    <recommendedName>
        <fullName evidence="2">SCP domain-containing protein</fullName>
    </recommendedName>
</protein>
<dbReference type="PRINTS" id="PR00837">
    <property type="entry name" value="V5TPXLIKE"/>
</dbReference>
<dbReference type="InterPro" id="IPR018244">
    <property type="entry name" value="Allrgn_V5/Tpx1_CS"/>
</dbReference>
<dbReference type="GO" id="GO:0005576">
    <property type="term" value="C:extracellular region"/>
    <property type="evidence" value="ECO:0007669"/>
    <property type="project" value="InterPro"/>
</dbReference>
<dbReference type="Proteomes" id="UP000053958">
    <property type="component" value="Unassembled WGS sequence"/>
</dbReference>
<dbReference type="SMART" id="SM00198">
    <property type="entry name" value="SCP"/>
    <property type="match status" value="1"/>
</dbReference>